<dbReference type="Proteomes" id="UP000031843">
    <property type="component" value="Chromosome secondary"/>
</dbReference>
<keyword evidence="3 4" id="KW-0408">Iron</keyword>
<dbReference type="GO" id="GO:0046872">
    <property type="term" value="F:metal ion binding"/>
    <property type="evidence" value="ECO:0007669"/>
    <property type="project" value="UniProtKB-KW"/>
</dbReference>
<gene>
    <name evidence="7" type="ORF">RR42_s3079</name>
</gene>
<dbReference type="GO" id="GO:0009055">
    <property type="term" value="F:electron transfer activity"/>
    <property type="evidence" value="ECO:0007669"/>
    <property type="project" value="InterPro"/>
</dbReference>
<organism evidence="7 8">
    <name type="scientific">Cupriavidus basilensis</name>
    <dbReference type="NCBI Taxonomy" id="68895"/>
    <lineage>
        <taxon>Bacteria</taxon>
        <taxon>Pseudomonadati</taxon>
        <taxon>Pseudomonadota</taxon>
        <taxon>Betaproteobacteria</taxon>
        <taxon>Burkholderiales</taxon>
        <taxon>Burkholderiaceae</taxon>
        <taxon>Cupriavidus</taxon>
    </lineage>
</organism>
<accession>A0A0C4YQD7</accession>
<name>A0A0C4YQD7_9BURK</name>
<sequence length="274" mass="29267">MKIIKLRTLAQALAMLSAVSAPALSQPTTVPMPVPDEASIPKGPMGDAIKRGKALLTDTHKQLPGNVGNGLNCTSCHLNAGTTAYASPWVGLTAVFPEYRSRSAKVNSLQERINDCFQRSMNGKPLPFDSAEMNAILSYMKWLSTGVPTGTNVTGRGFEKIETSLVPDRVHGKAVYAAQCASCHGAEGQGTKNPQGGYIFPPVWGKDSFNVGAGMARMYTAAAFVKHNMPLGQGGTLSAQDAVDVAAYFTQQPRPDYAARVKDWPKGDRPKDAR</sequence>
<protein>
    <submittedName>
        <fullName evidence="7">Cytochrome c family protein</fullName>
    </submittedName>
</protein>
<dbReference type="KEGG" id="cbw:RR42_s3079"/>
<dbReference type="GO" id="GO:0020037">
    <property type="term" value="F:heme binding"/>
    <property type="evidence" value="ECO:0007669"/>
    <property type="project" value="InterPro"/>
</dbReference>
<keyword evidence="5" id="KW-0732">Signal</keyword>
<dbReference type="InterPro" id="IPR036909">
    <property type="entry name" value="Cyt_c-like_dom_sf"/>
</dbReference>
<dbReference type="Pfam" id="PF21342">
    <property type="entry name" value="SoxA-TsdA_cyt-c"/>
    <property type="match status" value="1"/>
</dbReference>
<dbReference type="InterPro" id="IPR009056">
    <property type="entry name" value="Cyt_c-like_dom"/>
</dbReference>
<dbReference type="Gene3D" id="1.10.760.10">
    <property type="entry name" value="Cytochrome c-like domain"/>
    <property type="match status" value="2"/>
</dbReference>
<proteinExistence type="predicted"/>
<evidence type="ECO:0000256" key="3">
    <source>
        <dbReference type="ARBA" id="ARBA00023004"/>
    </source>
</evidence>
<feature type="chain" id="PRO_5002173831" evidence="5">
    <location>
        <begin position="26"/>
        <end position="274"/>
    </location>
</feature>
<evidence type="ECO:0000313" key="7">
    <source>
        <dbReference type="EMBL" id="AJG24660.1"/>
    </source>
</evidence>
<evidence type="ECO:0000256" key="2">
    <source>
        <dbReference type="ARBA" id="ARBA00022723"/>
    </source>
</evidence>
<dbReference type="RefSeq" id="WP_236702124.1">
    <property type="nucleotide sequence ID" value="NZ_CP010537.1"/>
</dbReference>
<dbReference type="InterPro" id="IPR051459">
    <property type="entry name" value="Cytochrome_c-type_DH"/>
</dbReference>
<dbReference type="STRING" id="68895.RR42_s3079"/>
<dbReference type="PROSITE" id="PS51007">
    <property type="entry name" value="CYTC"/>
    <property type="match status" value="1"/>
</dbReference>
<dbReference type="PANTHER" id="PTHR35008:SF9">
    <property type="entry name" value="CYTOCHROME C DOMAIN-CONTAINING PROTEIN"/>
    <property type="match status" value="1"/>
</dbReference>
<evidence type="ECO:0000256" key="1">
    <source>
        <dbReference type="ARBA" id="ARBA00022617"/>
    </source>
</evidence>
<evidence type="ECO:0000256" key="5">
    <source>
        <dbReference type="SAM" id="SignalP"/>
    </source>
</evidence>
<dbReference type="SUPFAM" id="SSF46626">
    <property type="entry name" value="Cytochrome c"/>
    <property type="match status" value="2"/>
</dbReference>
<evidence type="ECO:0000259" key="6">
    <source>
        <dbReference type="PROSITE" id="PS51007"/>
    </source>
</evidence>
<reference evidence="7 8" key="1">
    <citation type="journal article" date="2015" name="Genome Announc.">
        <title>Complete Genome Sequence of Cupriavidus basilensis 4G11, Isolated from the Oak Ridge Field Research Center Site.</title>
        <authorList>
            <person name="Ray J."/>
            <person name="Waters R.J."/>
            <person name="Skerker J.M."/>
            <person name="Kuehl J.V."/>
            <person name="Price M.N."/>
            <person name="Huang J."/>
            <person name="Chakraborty R."/>
            <person name="Arkin A.P."/>
            <person name="Deutschbauer A."/>
        </authorList>
    </citation>
    <scope>NUCLEOTIDE SEQUENCE [LARGE SCALE GENOMIC DNA]</scope>
    <source>
        <strain evidence="7">4G11</strain>
    </source>
</reference>
<keyword evidence="2 4" id="KW-0479">Metal-binding</keyword>
<feature type="signal peptide" evidence="5">
    <location>
        <begin position="1"/>
        <end position="25"/>
    </location>
</feature>
<dbReference type="AlphaFoldDB" id="A0A0C4YQD7"/>
<dbReference type="EMBL" id="CP010537">
    <property type="protein sequence ID" value="AJG24660.1"/>
    <property type="molecule type" value="Genomic_DNA"/>
</dbReference>
<keyword evidence="8" id="KW-1185">Reference proteome</keyword>
<keyword evidence="1 4" id="KW-0349">Heme</keyword>
<dbReference type="Pfam" id="PF13442">
    <property type="entry name" value="Cytochrome_CBB3"/>
    <property type="match status" value="1"/>
</dbReference>
<dbReference type="PANTHER" id="PTHR35008">
    <property type="entry name" value="BLL4482 PROTEIN-RELATED"/>
    <property type="match status" value="1"/>
</dbReference>
<feature type="domain" description="Cytochrome c" evidence="6">
    <location>
        <begin position="167"/>
        <end position="253"/>
    </location>
</feature>
<evidence type="ECO:0000313" key="8">
    <source>
        <dbReference type="Proteomes" id="UP000031843"/>
    </source>
</evidence>
<evidence type="ECO:0000256" key="4">
    <source>
        <dbReference type="PROSITE-ProRule" id="PRU00433"/>
    </source>
</evidence>